<feature type="compositionally biased region" description="Low complexity" evidence="5">
    <location>
        <begin position="293"/>
        <end position="314"/>
    </location>
</feature>
<dbReference type="STRING" id="37653.A0A0L8GD96"/>
<evidence type="ECO:0000256" key="5">
    <source>
        <dbReference type="SAM" id="MobiDB-lite"/>
    </source>
</evidence>
<feature type="compositionally biased region" description="Basic and acidic residues" evidence="5">
    <location>
        <begin position="281"/>
        <end position="290"/>
    </location>
</feature>
<organism evidence="7">
    <name type="scientific">Octopus bimaculoides</name>
    <name type="common">California two-spotted octopus</name>
    <dbReference type="NCBI Taxonomy" id="37653"/>
    <lineage>
        <taxon>Eukaryota</taxon>
        <taxon>Metazoa</taxon>
        <taxon>Spiralia</taxon>
        <taxon>Lophotrochozoa</taxon>
        <taxon>Mollusca</taxon>
        <taxon>Cephalopoda</taxon>
        <taxon>Coleoidea</taxon>
        <taxon>Octopodiformes</taxon>
        <taxon>Octopoda</taxon>
        <taxon>Incirrata</taxon>
        <taxon>Octopodidae</taxon>
        <taxon>Octopus</taxon>
    </lineage>
</organism>
<dbReference type="GO" id="GO:0031398">
    <property type="term" value="P:positive regulation of protein ubiquitination"/>
    <property type="evidence" value="ECO:0007669"/>
    <property type="project" value="TreeGrafter"/>
</dbReference>
<dbReference type="GO" id="GO:0016020">
    <property type="term" value="C:membrane"/>
    <property type="evidence" value="ECO:0007669"/>
    <property type="project" value="UniProtKB-SubCell"/>
</dbReference>
<dbReference type="GO" id="GO:0007034">
    <property type="term" value="P:vacuolar transport"/>
    <property type="evidence" value="ECO:0007669"/>
    <property type="project" value="InterPro"/>
</dbReference>
<evidence type="ECO:0000256" key="1">
    <source>
        <dbReference type="ARBA" id="ARBA00004141"/>
    </source>
</evidence>
<dbReference type="Pfam" id="PF10176">
    <property type="entry name" value="NEDD4_Bsd2"/>
    <property type="match status" value="2"/>
</dbReference>
<dbReference type="AlphaFoldDB" id="A0A0L8GD96"/>
<dbReference type="GO" id="GO:0006511">
    <property type="term" value="P:ubiquitin-dependent protein catabolic process"/>
    <property type="evidence" value="ECO:0007669"/>
    <property type="project" value="TreeGrafter"/>
</dbReference>
<protein>
    <submittedName>
        <fullName evidence="7">Uncharacterized protein</fullName>
    </submittedName>
</protein>
<evidence type="ECO:0000256" key="6">
    <source>
        <dbReference type="SAM" id="Phobius"/>
    </source>
</evidence>
<feature type="transmembrane region" description="Helical" evidence="6">
    <location>
        <begin position="518"/>
        <end position="542"/>
    </location>
</feature>
<dbReference type="PANTHER" id="PTHR13396">
    <property type="entry name" value="NEDD4 FAMILY INTERACTING PROTEIN 1/2"/>
    <property type="match status" value="1"/>
</dbReference>
<keyword evidence="4 6" id="KW-0472">Membrane</keyword>
<evidence type="ECO:0000256" key="4">
    <source>
        <dbReference type="ARBA" id="ARBA00023136"/>
    </source>
</evidence>
<feature type="compositionally biased region" description="Low complexity" evidence="5">
    <location>
        <begin position="98"/>
        <end position="113"/>
    </location>
</feature>
<comment type="subcellular location">
    <subcellularLocation>
        <location evidence="1">Membrane</location>
        <topology evidence="1">Multi-pass membrane protein</topology>
    </subcellularLocation>
</comment>
<sequence length="621" mass="66379">MASCPSPTSPTSSSPPIAASDANLTHKTRVVCLADEEDAVSKHRLDALPSQNAIAGCQPRVRAPLSTINYDRSESKIAETTSTARRELNVDCSRHDNTSSSSNTSSSRYCNNMNNSASNNNNINGGGGGGGGNDNICSSGSGSSSSSSNGRNISSVNVAVADECSNSREEIEVSSSTLPASPSVVVVVVDERISTTNRRALTASTTTTTTTTTAVAAATTTVASTTTTAAAPLPTTTSTTVVAANEDNPMTTTLAATTMTTTIATSSSPSRRVSPVPSLDLRSHHEDTVTRRPPSQSDTSATPTTTPTAAIMRTPPSPRSTVILPLPRVTVTSPSDLCPPNPTSTVQIESQSQQTPPSPTLPQHPRSVVIVPFPTTLSTATQLSLNTMEPPPPLPMDTSALPPPPPYEGFIKDDDGDGGNNSVNGIRRTPDGYGLAHLDNLPSYAVATDLPTYEEAEIAKANEMRENRDRTHGTNGAQVPPTGQQQQQQQQHMNYPEDERVPSYDPYHLTGVSLGTDWIFLCTFAISFLFNWLGFLISLCITNTVAGRCGALSGLGLSLVKWVVIMKHNTMAQGFMQGDSWVWWILMICGFLLFLRGCIQYVNMKYEWRRIFVRLQQMYFS</sequence>
<dbReference type="GO" id="GO:0030001">
    <property type="term" value="P:metal ion transport"/>
    <property type="evidence" value="ECO:0007669"/>
    <property type="project" value="InterPro"/>
</dbReference>
<dbReference type="OrthoDB" id="10003116at2759"/>
<dbReference type="GO" id="GO:0050699">
    <property type="term" value="F:WW domain binding"/>
    <property type="evidence" value="ECO:0007669"/>
    <property type="project" value="TreeGrafter"/>
</dbReference>
<feature type="compositionally biased region" description="Basic and acidic residues" evidence="5">
    <location>
        <begin position="88"/>
        <end position="97"/>
    </location>
</feature>
<proteinExistence type="predicted"/>
<feature type="region of interest" description="Disordered" evidence="5">
    <location>
        <begin position="88"/>
        <end position="113"/>
    </location>
</feature>
<dbReference type="GO" id="GO:0005783">
    <property type="term" value="C:endoplasmic reticulum"/>
    <property type="evidence" value="ECO:0007669"/>
    <property type="project" value="TreeGrafter"/>
</dbReference>
<evidence type="ECO:0000313" key="7">
    <source>
        <dbReference type="EMBL" id="KOF75002.1"/>
    </source>
</evidence>
<dbReference type="InterPro" id="IPR019325">
    <property type="entry name" value="NEDD4/Bsd2"/>
</dbReference>
<reference evidence="7" key="1">
    <citation type="submission" date="2015-07" db="EMBL/GenBank/DDBJ databases">
        <title>MeaNS - Measles Nucleotide Surveillance Program.</title>
        <authorList>
            <person name="Tran T."/>
            <person name="Druce J."/>
        </authorList>
    </citation>
    <scope>NUCLEOTIDE SEQUENCE</scope>
    <source>
        <strain evidence="7">UCB-OBI-ISO-001</strain>
        <tissue evidence="7">Gonad</tissue>
    </source>
</reference>
<feature type="compositionally biased region" description="Low complexity" evidence="5">
    <location>
        <begin position="261"/>
        <end position="278"/>
    </location>
</feature>
<feature type="region of interest" description="Disordered" evidence="5">
    <location>
        <begin position="464"/>
        <end position="497"/>
    </location>
</feature>
<feature type="region of interest" description="Disordered" evidence="5">
    <location>
        <begin position="1"/>
        <end position="22"/>
    </location>
</feature>
<dbReference type="CDD" id="cd22212">
    <property type="entry name" value="NDFIP-like"/>
    <property type="match status" value="1"/>
</dbReference>
<dbReference type="GO" id="GO:0005794">
    <property type="term" value="C:Golgi apparatus"/>
    <property type="evidence" value="ECO:0007669"/>
    <property type="project" value="TreeGrafter"/>
</dbReference>
<gene>
    <name evidence="7" type="ORF">OCBIM_22035408mg</name>
</gene>
<feature type="transmembrane region" description="Helical" evidence="6">
    <location>
        <begin position="581"/>
        <end position="602"/>
    </location>
</feature>
<keyword evidence="2 6" id="KW-0812">Transmembrane</keyword>
<dbReference type="PANTHER" id="PTHR13396:SF5">
    <property type="entry name" value="NEDD4 FAMILY INTERACTING PROTEIN"/>
    <property type="match status" value="1"/>
</dbReference>
<dbReference type="GO" id="GO:0048471">
    <property type="term" value="C:perinuclear region of cytoplasm"/>
    <property type="evidence" value="ECO:0007669"/>
    <property type="project" value="TreeGrafter"/>
</dbReference>
<evidence type="ECO:0000256" key="2">
    <source>
        <dbReference type="ARBA" id="ARBA00022692"/>
    </source>
</evidence>
<feature type="compositionally biased region" description="Polar residues" evidence="5">
    <location>
        <begin position="473"/>
        <end position="483"/>
    </location>
</feature>
<name>A0A0L8GD96_OCTBM</name>
<keyword evidence="3 6" id="KW-1133">Transmembrane helix</keyword>
<feature type="compositionally biased region" description="Low complexity" evidence="5">
    <location>
        <begin position="1"/>
        <end position="16"/>
    </location>
</feature>
<feature type="region of interest" description="Disordered" evidence="5">
    <location>
        <begin position="261"/>
        <end position="365"/>
    </location>
</feature>
<accession>A0A0L8GD96</accession>
<dbReference type="EMBL" id="KQ422367">
    <property type="protein sequence ID" value="KOF75002.1"/>
    <property type="molecule type" value="Genomic_DNA"/>
</dbReference>
<feature type="transmembrane region" description="Helical" evidence="6">
    <location>
        <begin position="549"/>
        <end position="566"/>
    </location>
</feature>
<evidence type="ECO:0000256" key="3">
    <source>
        <dbReference type="ARBA" id="ARBA00022989"/>
    </source>
</evidence>